<feature type="transmembrane region" description="Helical" evidence="1">
    <location>
        <begin position="67"/>
        <end position="85"/>
    </location>
</feature>
<dbReference type="Pfam" id="PF09490">
    <property type="entry name" value="CbtA"/>
    <property type="match status" value="1"/>
</dbReference>
<dbReference type="RefSeq" id="WP_132939375.1">
    <property type="nucleotide sequence ID" value="NZ_CP119676.1"/>
</dbReference>
<accession>A0A4R3J6X9</accession>
<comment type="caution">
    <text evidence="2">The sequence shown here is derived from an EMBL/GenBank/DDBJ whole genome shotgun (WGS) entry which is preliminary data.</text>
</comment>
<proteinExistence type="predicted"/>
<evidence type="ECO:0000313" key="3">
    <source>
        <dbReference type="Proteomes" id="UP000295304"/>
    </source>
</evidence>
<protein>
    <submittedName>
        <fullName evidence="2">Cobalt transporter subunit CbtA</fullName>
    </submittedName>
</protein>
<organism evidence="2 3">
    <name type="scientific">Varunaivibrio sulfuroxidans</name>
    <dbReference type="NCBI Taxonomy" id="1773489"/>
    <lineage>
        <taxon>Bacteria</taxon>
        <taxon>Pseudomonadati</taxon>
        <taxon>Pseudomonadota</taxon>
        <taxon>Alphaproteobacteria</taxon>
        <taxon>Rhodospirillales</taxon>
        <taxon>Magnetovibrionaceae</taxon>
        <taxon>Varunaivibrio</taxon>
    </lineage>
</organism>
<sequence length="225" mass="23107">MWRRIFVGALITGTIAGLTVTLAQGARLFSLIEYGEFLEAGGGPAAAAPPYGVVTLGASLPRLVDTVSFNILTGVAFALILNAAIVLRGAPSGVRRGVLWGVFGFCVFALAPASGPPPEPPGIDLGNLAGRQLWWVLAVCGAALGLGLVVFARRFGLKIIGVSITLLPHAFGPPPALGGHGAGVAVAFARDFAVTSLLTTAFFWIVLGALAGYLQNRYDAQGVGR</sequence>
<keyword evidence="3" id="KW-1185">Reference proteome</keyword>
<feature type="transmembrane region" description="Helical" evidence="1">
    <location>
        <begin position="133"/>
        <end position="150"/>
    </location>
</feature>
<evidence type="ECO:0000313" key="2">
    <source>
        <dbReference type="EMBL" id="TCS61659.1"/>
    </source>
</evidence>
<feature type="transmembrane region" description="Helical" evidence="1">
    <location>
        <begin position="97"/>
        <end position="113"/>
    </location>
</feature>
<gene>
    <name evidence="2" type="ORF">EDD55_10768</name>
</gene>
<reference evidence="2 3" key="1">
    <citation type="submission" date="2019-03" db="EMBL/GenBank/DDBJ databases">
        <title>Genomic Encyclopedia of Type Strains, Phase IV (KMG-IV): sequencing the most valuable type-strain genomes for metagenomic binning, comparative biology and taxonomic classification.</title>
        <authorList>
            <person name="Goeker M."/>
        </authorList>
    </citation>
    <scope>NUCLEOTIDE SEQUENCE [LARGE SCALE GENOMIC DNA]</scope>
    <source>
        <strain evidence="2 3">DSM 101688</strain>
    </source>
</reference>
<keyword evidence="1" id="KW-0472">Membrane</keyword>
<feature type="transmembrane region" description="Helical" evidence="1">
    <location>
        <begin position="192"/>
        <end position="214"/>
    </location>
</feature>
<dbReference type="EMBL" id="SLZW01000007">
    <property type="protein sequence ID" value="TCS61659.1"/>
    <property type="molecule type" value="Genomic_DNA"/>
</dbReference>
<feature type="transmembrane region" description="Helical" evidence="1">
    <location>
        <begin position="155"/>
        <end position="172"/>
    </location>
</feature>
<keyword evidence="1" id="KW-0812">Transmembrane</keyword>
<dbReference type="Proteomes" id="UP000295304">
    <property type="component" value="Unassembled WGS sequence"/>
</dbReference>
<dbReference type="AlphaFoldDB" id="A0A4R3J6X9"/>
<dbReference type="OrthoDB" id="9813640at2"/>
<name>A0A4R3J6X9_9PROT</name>
<keyword evidence="1" id="KW-1133">Transmembrane helix</keyword>
<evidence type="ECO:0000256" key="1">
    <source>
        <dbReference type="SAM" id="Phobius"/>
    </source>
</evidence>
<dbReference type="InterPro" id="IPR012666">
    <property type="entry name" value="CbtA_put"/>
</dbReference>